<evidence type="ECO:0000259" key="1">
    <source>
        <dbReference type="Pfam" id="PF01636"/>
    </source>
</evidence>
<dbReference type="AlphaFoldDB" id="A0A084FU99"/>
<reference evidence="2 3" key="1">
    <citation type="journal article" date="2014" name="Genome Announc.">
        <title>Draft genome sequence of the pathogenic fungus Scedosporium apiospermum.</title>
        <authorList>
            <person name="Vandeputte P."/>
            <person name="Ghamrawi S."/>
            <person name="Rechenmann M."/>
            <person name="Iltis A."/>
            <person name="Giraud S."/>
            <person name="Fleury M."/>
            <person name="Thornton C."/>
            <person name="Delhaes L."/>
            <person name="Meyer W."/>
            <person name="Papon N."/>
            <person name="Bouchara J.P."/>
        </authorList>
    </citation>
    <scope>NUCLEOTIDE SEQUENCE [LARGE SCALE GENOMIC DNA]</scope>
    <source>
        <strain evidence="2 3">IHEM 14462</strain>
    </source>
</reference>
<dbReference type="OrthoDB" id="2906425at2759"/>
<dbReference type="InterPro" id="IPR051678">
    <property type="entry name" value="AGP_Transferase"/>
</dbReference>
<evidence type="ECO:0000313" key="3">
    <source>
        <dbReference type="Proteomes" id="UP000028545"/>
    </source>
</evidence>
<protein>
    <recommendedName>
        <fullName evidence="1">Aminoglycoside phosphotransferase domain-containing protein</fullName>
    </recommendedName>
</protein>
<name>A0A084FU99_PSEDA</name>
<dbReference type="KEGG" id="sapo:SAPIO_CDS10675"/>
<dbReference type="InterPro" id="IPR011009">
    <property type="entry name" value="Kinase-like_dom_sf"/>
</dbReference>
<dbReference type="EMBL" id="JOWA01000176">
    <property type="protein sequence ID" value="KEZ38661.1"/>
    <property type="molecule type" value="Genomic_DNA"/>
</dbReference>
<comment type="caution">
    <text evidence="2">The sequence shown here is derived from an EMBL/GenBank/DDBJ whole genome shotgun (WGS) entry which is preliminary data.</text>
</comment>
<proteinExistence type="predicted"/>
<dbReference type="GeneID" id="27719895"/>
<dbReference type="VEuPathDB" id="FungiDB:SAPIO_CDS10675"/>
<dbReference type="SUPFAM" id="SSF56112">
    <property type="entry name" value="Protein kinase-like (PK-like)"/>
    <property type="match status" value="1"/>
</dbReference>
<accession>A0A084FU99</accession>
<sequence>MEHDMDPERQTRTFTKTTFTKAMQPVRIYNEVAALKLVREKTNIPVPKVLETGESAHGPFLTVERLDGIRLDDIHLWCCQEPVDGRLPDGHQLKKCSACQEMANQNASTFIRETPLPQLKALRSNVSGLNGTVTPPPWVTEYDRRETWKSKTSKIDDAFGFCHEDLGSQNVLMDPGTLLVSGVVDLENAGFYPDEFADQWSLDVYYDLYSDEDSLSQLVSLLE</sequence>
<gene>
    <name evidence="2" type="ORF">SAPIO_CDS10675</name>
</gene>
<dbReference type="HOGENOM" id="CLU_069864_0_1_1"/>
<organism evidence="2 3">
    <name type="scientific">Pseudallescheria apiosperma</name>
    <name type="common">Scedosporium apiospermum</name>
    <dbReference type="NCBI Taxonomy" id="563466"/>
    <lineage>
        <taxon>Eukaryota</taxon>
        <taxon>Fungi</taxon>
        <taxon>Dikarya</taxon>
        <taxon>Ascomycota</taxon>
        <taxon>Pezizomycotina</taxon>
        <taxon>Sordariomycetes</taxon>
        <taxon>Hypocreomycetidae</taxon>
        <taxon>Microascales</taxon>
        <taxon>Microascaceae</taxon>
        <taxon>Scedosporium</taxon>
    </lineage>
</organism>
<dbReference type="RefSeq" id="XP_016638460.1">
    <property type="nucleotide sequence ID" value="XM_016784225.1"/>
</dbReference>
<dbReference type="Pfam" id="PF01636">
    <property type="entry name" value="APH"/>
    <property type="match status" value="1"/>
</dbReference>
<dbReference type="Gene3D" id="3.90.1200.10">
    <property type="match status" value="1"/>
</dbReference>
<dbReference type="Proteomes" id="UP000028545">
    <property type="component" value="Unassembled WGS sequence"/>
</dbReference>
<dbReference type="PANTHER" id="PTHR21310:SF37">
    <property type="entry name" value="AMINOGLYCOSIDE PHOSPHOTRANSFERASE DOMAIN-CONTAINING PROTEIN"/>
    <property type="match status" value="1"/>
</dbReference>
<dbReference type="InterPro" id="IPR002575">
    <property type="entry name" value="Aminoglycoside_PTrfase"/>
</dbReference>
<keyword evidence="3" id="KW-1185">Reference proteome</keyword>
<dbReference type="OMA" id="RIVSDIC"/>
<feature type="domain" description="Aminoglycoside phosphotransferase" evidence="1">
    <location>
        <begin position="25"/>
        <end position="192"/>
    </location>
</feature>
<evidence type="ECO:0000313" key="2">
    <source>
        <dbReference type="EMBL" id="KEZ38661.1"/>
    </source>
</evidence>
<dbReference type="PANTHER" id="PTHR21310">
    <property type="entry name" value="AMINOGLYCOSIDE PHOSPHOTRANSFERASE-RELATED-RELATED"/>
    <property type="match status" value="1"/>
</dbReference>